<accession>A0A6J7APR1</accession>
<protein>
    <submittedName>
        <fullName evidence="1">Unannotated protein</fullName>
    </submittedName>
</protein>
<dbReference type="EMBL" id="CAFABK010000107">
    <property type="protein sequence ID" value="CAB4834877.1"/>
    <property type="molecule type" value="Genomic_DNA"/>
</dbReference>
<reference evidence="1" key="1">
    <citation type="submission" date="2020-05" db="EMBL/GenBank/DDBJ databases">
        <authorList>
            <person name="Chiriac C."/>
            <person name="Salcher M."/>
            <person name="Ghai R."/>
            <person name="Kavagutti S V."/>
        </authorList>
    </citation>
    <scope>NUCLEOTIDE SEQUENCE</scope>
</reference>
<organism evidence="1">
    <name type="scientific">freshwater metagenome</name>
    <dbReference type="NCBI Taxonomy" id="449393"/>
    <lineage>
        <taxon>unclassified sequences</taxon>
        <taxon>metagenomes</taxon>
        <taxon>ecological metagenomes</taxon>
    </lineage>
</organism>
<dbReference type="AlphaFoldDB" id="A0A6J7APR1"/>
<sequence>MIIVGHGKRAVDEFPSRGHYEVREGVCEGCEEGQGPVPGKVPGTFPITPATSDTWPALRPPGVFEFTLRLQLAPGQQRSGASNRV</sequence>
<proteinExistence type="predicted"/>
<gene>
    <name evidence="1" type="ORF">UFOPK3204_01605</name>
</gene>
<name>A0A6J7APR1_9ZZZZ</name>
<evidence type="ECO:0000313" key="1">
    <source>
        <dbReference type="EMBL" id="CAB4834877.1"/>
    </source>
</evidence>